<comment type="caution">
    <text evidence="2">The sequence shown here is derived from an EMBL/GenBank/DDBJ whole genome shotgun (WGS) entry which is preliminary data.</text>
</comment>
<dbReference type="Proteomes" id="UP000236345">
    <property type="component" value="Unassembled WGS sequence"/>
</dbReference>
<name>A0A2K1Q573_9GAMM</name>
<dbReference type="InterPro" id="IPR047749">
    <property type="entry name" value="STY4528-like"/>
</dbReference>
<proteinExistence type="predicted"/>
<dbReference type="NCBIfam" id="NF040582">
    <property type="entry name" value="STY4528_fam"/>
    <property type="match status" value="1"/>
</dbReference>
<reference evidence="3" key="1">
    <citation type="submission" date="2017-09" db="EMBL/GenBank/DDBJ databases">
        <authorList>
            <person name="Palmer M."/>
            <person name="Steenkamp E.T."/>
            <person name="Coetzee M.P."/>
            <person name="Avontuur J.R."/>
            <person name="Van Zyl E."/>
            <person name="Chan W.-Y."/>
            <person name="Blom J."/>
            <person name="Venter S.N."/>
        </authorList>
    </citation>
    <scope>NUCLEOTIDE SEQUENCE [LARGE SCALE GENOMIC DNA]</scope>
    <source>
        <strain evidence="3">QC88-366</strain>
    </source>
</reference>
<dbReference type="EMBL" id="NWUO01000021">
    <property type="protein sequence ID" value="PNS10151.1"/>
    <property type="molecule type" value="Genomic_DNA"/>
</dbReference>
<gene>
    <name evidence="2" type="ORF">COO59_18990</name>
</gene>
<evidence type="ECO:0000313" key="3">
    <source>
        <dbReference type="Proteomes" id="UP000236345"/>
    </source>
</evidence>
<protein>
    <submittedName>
        <fullName evidence="2">Uncharacterized protein</fullName>
    </submittedName>
</protein>
<feature type="region of interest" description="Disordered" evidence="1">
    <location>
        <begin position="350"/>
        <end position="377"/>
    </location>
</feature>
<sequence>MTLPDDSLIHQAVTKLTDRLTARLPEEQNSYVRGGLLFTGNIHDAMPRRLLLDQRLSPLDKMGWIIIRLHALSNDGAVFPSYEELQLQLATPGKGRASKETISRILLMLRITGWLSLCKRVRDEKGRVRGNIYAQHDEPLSFADAEMFDPHWLKTVAEACLSSNRTISATAKTIISEIRLDPTMLHHRSHLQMIEARLGSAQSPEELTCRAAPGQTGLSPGSDSELSLKMHAQQPGSDSEHSESAGNNSRVRNPNSYVRSLTNNTDKTYVTGSVCLPDDFASLLKPADRDMVNRQLQALSPERSALVLSNVIRAQREGSLQNPLGWLLTVLKKARQGELYPAENVRIVSDHMSPSSRPELRPFKPSRPDSRQTCSEERVKEIVQSLRMFVGAQRND</sequence>
<evidence type="ECO:0000256" key="1">
    <source>
        <dbReference type="SAM" id="MobiDB-lite"/>
    </source>
</evidence>
<feature type="compositionally biased region" description="Polar residues" evidence="1">
    <location>
        <begin position="244"/>
        <end position="263"/>
    </location>
</feature>
<feature type="compositionally biased region" description="Basic and acidic residues" evidence="1">
    <location>
        <begin position="358"/>
        <end position="377"/>
    </location>
</feature>
<evidence type="ECO:0000313" key="2">
    <source>
        <dbReference type="EMBL" id="PNS10151.1"/>
    </source>
</evidence>
<organism evidence="2 3">
    <name type="scientific">Mixta theicola</name>
    <dbReference type="NCBI Taxonomy" id="1458355"/>
    <lineage>
        <taxon>Bacteria</taxon>
        <taxon>Pseudomonadati</taxon>
        <taxon>Pseudomonadota</taxon>
        <taxon>Gammaproteobacteria</taxon>
        <taxon>Enterobacterales</taxon>
        <taxon>Erwiniaceae</taxon>
        <taxon>Mixta</taxon>
    </lineage>
</organism>
<feature type="compositionally biased region" description="Polar residues" evidence="1">
    <location>
        <begin position="216"/>
        <end position="225"/>
    </location>
</feature>
<dbReference type="OrthoDB" id="8556561at2"/>
<dbReference type="AlphaFoldDB" id="A0A2K1Q573"/>
<dbReference type="RefSeq" id="WP_023285890.1">
    <property type="nucleotide sequence ID" value="NZ_BSOF01000012.1"/>
</dbReference>
<feature type="region of interest" description="Disordered" evidence="1">
    <location>
        <begin position="211"/>
        <end position="263"/>
    </location>
</feature>
<accession>A0A2K1Q573</accession>
<keyword evidence="3" id="KW-1185">Reference proteome</keyword>